<evidence type="ECO:0000313" key="2">
    <source>
        <dbReference type="Proteomes" id="UP000321926"/>
    </source>
</evidence>
<evidence type="ECO:0000313" key="1">
    <source>
        <dbReference type="EMBL" id="TXK36793.1"/>
    </source>
</evidence>
<protein>
    <submittedName>
        <fullName evidence="1">Uncharacterized protein</fullName>
    </submittedName>
</protein>
<name>A0A5C8JIL5_9BACT</name>
<proteinExistence type="predicted"/>
<dbReference type="Proteomes" id="UP000321926">
    <property type="component" value="Unassembled WGS sequence"/>
</dbReference>
<comment type="caution">
    <text evidence="1">The sequence shown here is derived from an EMBL/GenBank/DDBJ whole genome shotgun (WGS) entry which is preliminary data.</text>
</comment>
<dbReference type="RefSeq" id="WP_147922914.1">
    <property type="nucleotide sequence ID" value="NZ_VRTY01000070.1"/>
</dbReference>
<gene>
    <name evidence="1" type="ORF">FVR03_16760</name>
</gene>
<organism evidence="1 2">
    <name type="scientific">Pontibacter qinzhouensis</name>
    <dbReference type="NCBI Taxonomy" id="2603253"/>
    <lineage>
        <taxon>Bacteria</taxon>
        <taxon>Pseudomonadati</taxon>
        <taxon>Bacteroidota</taxon>
        <taxon>Cytophagia</taxon>
        <taxon>Cytophagales</taxon>
        <taxon>Hymenobacteraceae</taxon>
        <taxon>Pontibacter</taxon>
    </lineage>
</organism>
<dbReference type="EMBL" id="VRTY01000070">
    <property type="protein sequence ID" value="TXK36793.1"/>
    <property type="molecule type" value="Genomic_DNA"/>
</dbReference>
<reference evidence="1 2" key="1">
    <citation type="submission" date="2019-08" db="EMBL/GenBank/DDBJ databases">
        <authorList>
            <person name="Shi S."/>
        </authorList>
    </citation>
    <scope>NUCLEOTIDE SEQUENCE [LARGE SCALE GENOMIC DNA]</scope>
    <source>
        <strain evidence="1 2">GY10130</strain>
    </source>
</reference>
<accession>A0A5C8JIL5</accession>
<keyword evidence="2" id="KW-1185">Reference proteome</keyword>
<sequence>MTKSYALIPEEYITLQKALMFSVVTNFPTTKVLESHLITDASGQESEIYTEWIQFRWVESDDNGFTTEQLTCINECKNKFNAEHTTQIDFEVVGDTDFARNFDSGKKLQLV</sequence>
<dbReference type="AlphaFoldDB" id="A0A5C8JIL5"/>